<protein>
    <recommendedName>
        <fullName evidence="5">LPXTG cell wall anchor domain-containing protein</fullName>
    </recommendedName>
</protein>
<accession>A0ABT9BR91</accession>
<feature type="transmembrane region" description="Helical" evidence="1">
    <location>
        <begin position="738"/>
        <end position="760"/>
    </location>
</feature>
<evidence type="ECO:0000256" key="1">
    <source>
        <dbReference type="SAM" id="Phobius"/>
    </source>
</evidence>
<keyword evidence="1" id="KW-1133">Transmembrane helix</keyword>
<dbReference type="Proteomes" id="UP001241072">
    <property type="component" value="Unassembled WGS sequence"/>
</dbReference>
<sequence length="767" mass="81043">MFKKALAGLATVALALGMVALTATSASAHHNDIVPTISCTDDYQFQVDWAVSNSESLTETITASSDTALVPVGTTFGNKETKVFTEYFATPTAKTLTLSAKWSNNNTNTSSGSIKKNSFPNCEPNHVPVTICHATPPDTAANGWEEITIDDDAIVKSGHNEQHNADIIPAFDYWESVDGVWTLKHFDGKNLGTSFSGIPGSDILAAGCSYTTTPAIPTFSGPVCDAPGVVGDGSYIIPSTTGVRYEVSINGATAETTAAGTYYEPVGTTIEVWAYGDPDWVGVNEPTYWSYTVPEREDDCIYEATPVAPTVTPIEECDQYGSVVPQQTEGVVYEFVQGDGTEGYWQIKATPANGYKFDGDQVVYFDGNVGEYTECVTPVEPDFVDSECTGPGTQSGGSYTIPETEGVLYEVKIGDEPWVEATAGDYPVTVYPTTVQVRASAEDGFELVGYDEPWSHTFQSAGECLTKASPVEPEVVSITECGEYGSVTPAETLGVVYTLTAGDGKSGAWEITATPAEGYYFEGEQEVVYSGNLGVYTECATAADVTFANEECVPFVQDDASEITPAIVGDLVEGMFEIPATEGVQYTVSINGGDFEDYEAGSYPAENGDVVVVQAHAKPGFTLEGTTEWEHTFVPYEGECDPPTLGEVFPAASATNQTCTAAGTIVLKPTEHVIYSIDGVEVAQGTITKSAGTYTVTAKTDSPLWGIFGPTEWVLTITGAAGPCGSNGTGLLASTGSYLPIIGLSAAAGLVVMGGVLLIMRRRTAAE</sequence>
<feature type="signal peptide" evidence="2">
    <location>
        <begin position="1"/>
        <end position="28"/>
    </location>
</feature>
<gene>
    <name evidence="3" type="ORF">Q5716_15045</name>
</gene>
<evidence type="ECO:0000313" key="4">
    <source>
        <dbReference type="Proteomes" id="UP001241072"/>
    </source>
</evidence>
<reference evidence="3 4" key="1">
    <citation type="submission" date="2023-07" db="EMBL/GenBank/DDBJ databases">
        <title>Protaetiibacter sp. nov WY-16 isolated from soil.</title>
        <authorList>
            <person name="Liu B."/>
            <person name="Wan Y."/>
        </authorList>
    </citation>
    <scope>NUCLEOTIDE SEQUENCE [LARGE SCALE GENOMIC DNA]</scope>
    <source>
        <strain evidence="3 4">WY-16</strain>
    </source>
</reference>
<name>A0ABT9BR91_9MICO</name>
<keyword evidence="1" id="KW-0472">Membrane</keyword>
<dbReference type="EMBL" id="JAUQUB010000006">
    <property type="protein sequence ID" value="MDO7883548.1"/>
    <property type="molecule type" value="Genomic_DNA"/>
</dbReference>
<evidence type="ECO:0008006" key="5">
    <source>
        <dbReference type="Google" id="ProtNLM"/>
    </source>
</evidence>
<evidence type="ECO:0000313" key="3">
    <source>
        <dbReference type="EMBL" id="MDO7883548.1"/>
    </source>
</evidence>
<evidence type="ECO:0000256" key="2">
    <source>
        <dbReference type="SAM" id="SignalP"/>
    </source>
</evidence>
<keyword evidence="2" id="KW-0732">Signal</keyword>
<organism evidence="3 4">
    <name type="scientific">Antiquaquibacter soli</name>
    <dbReference type="NCBI Taxonomy" id="3064523"/>
    <lineage>
        <taxon>Bacteria</taxon>
        <taxon>Bacillati</taxon>
        <taxon>Actinomycetota</taxon>
        <taxon>Actinomycetes</taxon>
        <taxon>Micrococcales</taxon>
        <taxon>Microbacteriaceae</taxon>
        <taxon>Antiquaquibacter</taxon>
    </lineage>
</organism>
<dbReference type="RefSeq" id="WP_305003973.1">
    <property type="nucleotide sequence ID" value="NZ_JAUQUB010000006.1"/>
</dbReference>
<proteinExistence type="predicted"/>
<keyword evidence="4" id="KW-1185">Reference proteome</keyword>
<keyword evidence="1" id="KW-0812">Transmembrane</keyword>
<comment type="caution">
    <text evidence="3">The sequence shown here is derived from an EMBL/GenBank/DDBJ whole genome shotgun (WGS) entry which is preliminary data.</text>
</comment>
<feature type="chain" id="PRO_5045881012" description="LPXTG cell wall anchor domain-containing protein" evidence="2">
    <location>
        <begin position="29"/>
        <end position="767"/>
    </location>
</feature>